<comment type="caution">
    <text evidence="2">The sequence shown here is derived from an EMBL/GenBank/DDBJ whole genome shotgun (WGS) entry which is preliminary data.</text>
</comment>
<evidence type="ECO:0000313" key="3">
    <source>
        <dbReference type="Proteomes" id="UP001595690"/>
    </source>
</evidence>
<evidence type="ECO:0000313" key="2">
    <source>
        <dbReference type="EMBL" id="MFC3894253.1"/>
    </source>
</evidence>
<feature type="transmembrane region" description="Helical" evidence="1">
    <location>
        <begin position="16"/>
        <end position="38"/>
    </location>
</feature>
<sequence length="50" mass="5678">MLFSAYFLPENTKWPVLVVALPAWLFGIATWTDVLALGQRSTWDSGHRTL</sequence>
<organism evidence="2 3">
    <name type="scientific">Lentzea rhizosphaerae</name>
    <dbReference type="NCBI Taxonomy" id="2041025"/>
    <lineage>
        <taxon>Bacteria</taxon>
        <taxon>Bacillati</taxon>
        <taxon>Actinomycetota</taxon>
        <taxon>Actinomycetes</taxon>
        <taxon>Pseudonocardiales</taxon>
        <taxon>Pseudonocardiaceae</taxon>
        <taxon>Lentzea</taxon>
    </lineage>
</organism>
<protein>
    <submittedName>
        <fullName evidence="2">Uncharacterized protein</fullName>
    </submittedName>
</protein>
<dbReference type="Proteomes" id="UP001595690">
    <property type="component" value="Unassembled WGS sequence"/>
</dbReference>
<reference evidence="3" key="1">
    <citation type="journal article" date="2019" name="Int. J. Syst. Evol. Microbiol.">
        <title>The Global Catalogue of Microorganisms (GCM) 10K type strain sequencing project: providing services to taxonomists for standard genome sequencing and annotation.</title>
        <authorList>
            <consortium name="The Broad Institute Genomics Platform"/>
            <consortium name="The Broad Institute Genome Sequencing Center for Infectious Disease"/>
            <person name="Wu L."/>
            <person name="Ma J."/>
        </authorList>
    </citation>
    <scope>NUCLEOTIDE SEQUENCE [LARGE SCALE GENOMIC DNA]</scope>
    <source>
        <strain evidence="3">CGMCC 4.7405</strain>
    </source>
</reference>
<keyword evidence="1" id="KW-0472">Membrane</keyword>
<gene>
    <name evidence="2" type="ORF">ACFOWZ_22470</name>
</gene>
<name>A0ABV8BVB7_9PSEU</name>
<dbReference type="EMBL" id="JBHRZI010000017">
    <property type="protein sequence ID" value="MFC3894253.1"/>
    <property type="molecule type" value="Genomic_DNA"/>
</dbReference>
<dbReference type="RefSeq" id="WP_382375496.1">
    <property type="nucleotide sequence ID" value="NZ_JBHRZI010000017.1"/>
</dbReference>
<keyword evidence="3" id="KW-1185">Reference proteome</keyword>
<keyword evidence="1" id="KW-1133">Transmembrane helix</keyword>
<accession>A0ABV8BVB7</accession>
<keyword evidence="1" id="KW-0812">Transmembrane</keyword>
<proteinExistence type="predicted"/>
<evidence type="ECO:0000256" key="1">
    <source>
        <dbReference type="SAM" id="Phobius"/>
    </source>
</evidence>